<dbReference type="InterPro" id="IPR050816">
    <property type="entry name" value="Flavin-dep_Halogenase_NPB"/>
</dbReference>
<dbReference type="Gene3D" id="3.50.50.60">
    <property type="entry name" value="FAD/NAD(P)-binding domain"/>
    <property type="match status" value="1"/>
</dbReference>
<gene>
    <name evidence="1" type="ORF">LZC94_30785</name>
</gene>
<dbReference type="EMBL" id="CP089984">
    <property type="protein sequence ID" value="WXB20272.1"/>
    <property type="molecule type" value="Genomic_DNA"/>
</dbReference>
<dbReference type="Pfam" id="PF04820">
    <property type="entry name" value="Trp_halogenase"/>
    <property type="match status" value="2"/>
</dbReference>
<keyword evidence="2" id="KW-1185">Reference proteome</keyword>
<sequence>MRGHRVVLLERQRFPRYQIGESLLPSTIHGICRMLGVYEEVEKAGFMRKAGGTFRWGKQPDPWTFAFAAGPEPLKSTAGYAYQVERSKFDALLLDNAKRKGVDVREQCSASELVREGGRVARVRYTDDTGGERGIRTRFVVDASGNQSRFYNLVGERVYSKLFQNVAMFGYFKNGKRLPAPNQGNILCAAFELGWFWYIPLTAELTSVGAVIAREHANKIQGDPEAGLLRLIQACPLVRDFLAEATRVTEGQYGQVRVRKDYSYCNTQFSAPGLALVGDSACFIDPVFSSGVHLATYSGVLAARSINSCLEGSVDETRAMEEFERRYRLEFGVYYDFLMAFYDMEQGTDSYFWQARRVLHTEEKQNDAFIRLVAGVATAPADFFAMRQDLGASFATVVEGLNEATSLGKEAVEQAMHKIRVDEQIFQWSNLIHQGLEGVPPVEAPSSSNALVPSPDGLSWSIVPSVQPREAV</sequence>
<reference evidence="1 2" key="1">
    <citation type="submission" date="2021-12" db="EMBL/GenBank/DDBJ databases">
        <title>Discovery of the Pendulisporaceae a myxobacterial family with distinct sporulation behavior and unique specialized metabolism.</title>
        <authorList>
            <person name="Garcia R."/>
            <person name="Popoff A."/>
            <person name="Bader C.D."/>
            <person name="Loehr J."/>
            <person name="Walesch S."/>
            <person name="Walt C."/>
            <person name="Boldt J."/>
            <person name="Bunk B."/>
            <person name="Haeckl F.J.F.P.J."/>
            <person name="Gunesch A.P."/>
            <person name="Birkelbach J."/>
            <person name="Nuebel U."/>
            <person name="Pietschmann T."/>
            <person name="Bach T."/>
            <person name="Mueller R."/>
        </authorList>
    </citation>
    <scope>NUCLEOTIDE SEQUENCE [LARGE SCALE GENOMIC DNA]</scope>
    <source>
        <strain evidence="1 2">MSr11954</strain>
    </source>
</reference>
<dbReference type="Gene3D" id="3.30.9.100">
    <property type="match status" value="1"/>
</dbReference>
<dbReference type="PANTHER" id="PTHR43747">
    <property type="entry name" value="FAD-BINDING PROTEIN"/>
    <property type="match status" value="1"/>
</dbReference>
<dbReference type="Proteomes" id="UP001370348">
    <property type="component" value="Chromosome"/>
</dbReference>
<name>A0ABZ2MCN0_9BACT</name>
<organism evidence="1 2">
    <name type="scientific">Pendulispora albinea</name>
    <dbReference type="NCBI Taxonomy" id="2741071"/>
    <lineage>
        <taxon>Bacteria</taxon>
        <taxon>Pseudomonadati</taxon>
        <taxon>Myxococcota</taxon>
        <taxon>Myxococcia</taxon>
        <taxon>Myxococcales</taxon>
        <taxon>Sorangiineae</taxon>
        <taxon>Pendulisporaceae</taxon>
        <taxon>Pendulispora</taxon>
    </lineage>
</organism>
<dbReference type="PANTHER" id="PTHR43747:SF1">
    <property type="entry name" value="SLR1998 PROTEIN"/>
    <property type="match status" value="1"/>
</dbReference>
<dbReference type="InterPro" id="IPR036188">
    <property type="entry name" value="FAD/NAD-bd_sf"/>
</dbReference>
<proteinExistence type="predicted"/>
<evidence type="ECO:0000313" key="2">
    <source>
        <dbReference type="Proteomes" id="UP001370348"/>
    </source>
</evidence>
<evidence type="ECO:0000313" key="1">
    <source>
        <dbReference type="EMBL" id="WXB20272.1"/>
    </source>
</evidence>
<dbReference type="InterPro" id="IPR006905">
    <property type="entry name" value="Flavin_halogenase"/>
</dbReference>
<protein>
    <submittedName>
        <fullName evidence="1">Tryptophan 7-halogenase</fullName>
    </submittedName>
</protein>
<accession>A0ABZ2MCN0</accession>
<dbReference type="SUPFAM" id="SSF51905">
    <property type="entry name" value="FAD/NAD(P)-binding domain"/>
    <property type="match status" value="1"/>
</dbReference>